<reference evidence="3" key="1">
    <citation type="journal article" date="2019" name="Int. J. Syst. Evol. Microbiol.">
        <title>The Global Catalogue of Microorganisms (GCM) 10K type strain sequencing project: providing services to taxonomists for standard genome sequencing and annotation.</title>
        <authorList>
            <consortium name="The Broad Institute Genomics Platform"/>
            <consortium name="The Broad Institute Genome Sequencing Center for Infectious Disease"/>
            <person name="Wu L."/>
            <person name="Ma J."/>
        </authorList>
    </citation>
    <scope>NUCLEOTIDE SEQUENCE [LARGE SCALE GENOMIC DNA]</scope>
    <source>
        <strain evidence="3">JCM 4376</strain>
    </source>
</reference>
<accession>A0ABQ2VWX1</accession>
<comment type="caution">
    <text evidence="2">The sequence shown here is derived from an EMBL/GenBank/DDBJ whole genome shotgun (WGS) entry which is preliminary data.</text>
</comment>
<evidence type="ECO:0000313" key="2">
    <source>
        <dbReference type="EMBL" id="GGV81996.1"/>
    </source>
</evidence>
<dbReference type="EMBL" id="BMTF01000006">
    <property type="protein sequence ID" value="GGV81996.1"/>
    <property type="molecule type" value="Genomic_DNA"/>
</dbReference>
<evidence type="ECO:0000313" key="3">
    <source>
        <dbReference type="Proteomes" id="UP000660675"/>
    </source>
</evidence>
<sequence>MSDEDSMENGAAAVDGENTADPGTGTREPWPEQDPPARPEPEPAPGPSAQPEPVPAPARVPVLRRLLRSRTVRAATAAGLVGALLGAGAVAWRTDTLPLVGPAPCWDSLGDSTLTDLFGDRRTEVEEQALQGDPVGQGDSYGQCRITSYKDDRARRQVTLRVHRLDGLRGTDGHAWPAEFLTAGMVPLGDGLPGLTSSSRAWLALPQSCTGRDEFTGPTVVDIAMGPTGLDLESDYEQEDRAALTRAVVEAANGVIRDFGCSGTYRTPATPPAPVERHKTDAGAFCGTKGFALPEAHRKDLARTRVGGDGGPARVCEAGGSYNPAVRLTTVTDAALSEIFSSGTLRTGLSVKGSKGYGSIDGTRAVYRAKCQTGPVVFMVEQLDHTEHSAAGLARELLPGYVAAEAERIGCGPEKVTLPGS</sequence>
<protein>
    <recommendedName>
        <fullName evidence="4">DUF3558 domain-containing protein</fullName>
    </recommendedName>
</protein>
<organism evidence="2 3">
    <name type="scientific">Streptomyces gelaticus</name>
    <dbReference type="NCBI Taxonomy" id="285446"/>
    <lineage>
        <taxon>Bacteria</taxon>
        <taxon>Bacillati</taxon>
        <taxon>Actinomycetota</taxon>
        <taxon>Actinomycetes</taxon>
        <taxon>Kitasatosporales</taxon>
        <taxon>Streptomycetaceae</taxon>
        <taxon>Streptomyces</taxon>
    </lineage>
</organism>
<evidence type="ECO:0008006" key="4">
    <source>
        <dbReference type="Google" id="ProtNLM"/>
    </source>
</evidence>
<gene>
    <name evidence="2" type="ORF">GCM10015535_22560</name>
</gene>
<name>A0ABQ2VWX1_9ACTN</name>
<dbReference type="RefSeq" id="WP_229866844.1">
    <property type="nucleotide sequence ID" value="NZ_BMTF01000006.1"/>
</dbReference>
<feature type="region of interest" description="Disordered" evidence="1">
    <location>
        <begin position="1"/>
        <end position="57"/>
    </location>
</feature>
<feature type="compositionally biased region" description="Pro residues" evidence="1">
    <location>
        <begin position="42"/>
        <end position="57"/>
    </location>
</feature>
<evidence type="ECO:0000256" key="1">
    <source>
        <dbReference type="SAM" id="MobiDB-lite"/>
    </source>
</evidence>
<dbReference type="Proteomes" id="UP000660675">
    <property type="component" value="Unassembled WGS sequence"/>
</dbReference>
<keyword evidence="3" id="KW-1185">Reference proteome</keyword>
<proteinExistence type="predicted"/>